<evidence type="ECO:0000313" key="2">
    <source>
        <dbReference type="Proteomes" id="UP000001068"/>
    </source>
</evidence>
<dbReference type="AlphaFoldDB" id="E8R8R2"/>
<dbReference type="OrthoDB" id="14842at2157"/>
<protein>
    <submittedName>
        <fullName evidence="1">Uncharacterized protein</fullName>
    </submittedName>
</protein>
<dbReference type="EMBL" id="CP002363">
    <property type="protein sequence ID" value="ADV64888.1"/>
    <property type="molecule type" value="Genomic_DNA"/>
</dbReference>
<dbReference type="eggNOG" id="arCOG04059">
    <property type="taxonomic scope" value="Archaea"/>
</dbReference>
<reference evidence="2" key="1">
    <citation type="submission" date="2010-11" db="EMBL/GenBank/DDBJ databases">
        <title>The complete genome of Desulfurococcus mucosus DSM 2162.</title>
        <authorList>
            <consortium name="US DOE Joint Genome Institute (JGI-PGF)"/>
            <person name="Lucas S."/>
            <person name="Copeland A."/>
            <person name="Lapidus A."/>
            <person name="Bruce D."/>
            <person name="Goodwin L."/>
            <person name="Pitluck S."/>
            <person name="Kyrpides N."/>
            <person name="Mavromatis K."/>
            <person name="Pagani I."/>
            <person name="Ivanova N."/>
            <person name="Ovchinnikova G."/>
            <person name="Chertkov O."/>
            <person name="Held B."/>
            <person name="Brettin T."/>
            <person name="Detter J.C."/>
            <person name="Tapia R."/>
            <person name="Han C."/>
            <person name="Land M."/>
            <person name="Hauser L."/>
            <person name="Markowitz V."/>
            <person name="Cheng J.-F."/>
            <person name="Hugenholtz P."/>
            <person name="Woyke T."/>
            <person name="Wu D."/>
            <person name="Wirth R."/>
            <person name="Bilek Y."/>
            <person name="Hader T."/>
            <person name="Klenk H.-P."/>
            <person name="Eisen J.A."/>
        </authorList>
    </citation>
    <scope>NUCLEOTIDE SEQUENCE [LARGE SCALE GENOMIC DNA]</scope>
    <source>
        <strain evidence="2">ATCC 35584 / DSM 2162 / JCM 9187 / O7/1</strain>
    </source>
</reference>
<dbReference type="RefSeq" id="WP_013562110.1">
    <property type="nucleotide sequence ID" value="NC_014961.1"/>
</dbReference>
<keyword evidence="2" id="KW-1185">Reference proteome</keyword>
<name>E8R8R2_DESM0</name>
<reference evidence="1 2" key="2">
    <citation type="journal article" date="2011" name="Stand. Genomic Sci.">
        <title>Complete genome sequence of Desulfurococcus mucosus type strain (O7/1).</title>
        <authorList>
            <person name="Wirth R."/>
            <person name="Chertkov O."/>
            <person name="Held B."/>
            <person name="Lapidus A."/>
            <person name="Nolan M."/>
            <person name="Lucas S."/>
            <person name="Hammon N."/>
            <person name="Deshpande S."/>
            <person name="Cheng J.F."/>
            <person name="Tapia R."/>
            <person name="Han C."/>
            <person name="Goodwin L."/>
            <person name="Pitluck S."/>
            <person name="Liolios K."/>
            <person name="Ioanna P."/>
            <person name="Ivanova N."/>
            <person name="Mavromatis K."/>
            <person name="Mikhailova N."/>
            <person name="Pati A."/>
            <person name="Chen A."/>
            <person name="Palaniappan K."/>
            <person name="Land M."/>
            <person name="Hauser L."/>
            <person name="Chang Y.J."/>
            <person name="Jeffries C.D."/>
            <person name="Bilek Y."/>
            <person name="Hader T."/>
            <person name="Rohde M."/>
            <person name="Spring S."/>
            <person name="Sikorski J."/>
            <person name="Goker M."/>
            <person name="Woyke T."/>
            <person name="Bristow J."/>
            <person name="Eisen J.A."/>
            <person name="Markowitz V."/>
            <person name="Hugenholtz P."/>
            <person name="Kyrpides N.C."/>
            <person name="Klenk H.P."/>
        </authorList>
    </citation>
    <scope>NUCLEOTIDE SEQUENCE [LARGE SCALE GENOMIC DNA]</scope>
    <source>
        <strain evidence="2">ATCC 35584 / DSM 2162 / JCM 9187 / O7/1</strain>
    </source>
</reference>
<dbReference type="HOGENOM" id="CLU_184178_0_0_2"/>
<gene>
    <name evidence="1" type="ordered locus">Desmu_0579</name>
</gene>
<sequence length="84" mass="9783">MSGERVYVVKVGEKEIPIDEKTLSILHEYVKTPMGLEELAEKLGLEGWEEAYEFIKSVPAWILWTPPSLWTHRRKWIESKNQAG</sequence>
<proteinExistence type="predicted"/>
<dbReference type="Proteomes" id="UP000001068">
    <property type="component" value="Chromosome"/>
</dbReference>
<dbReference type="KEGG" id="dmu:Desmu_0579"/>
<accession>E8R8R2</accession>
<evidence type="ECO:0000313" key="1">
    <source>
        <dbReference type="EMBL" id="ADV64888.1"/>
    </source>
</evidence>
<organism evidence="1 2">
    <name type="scientific">Desulfurococcus mucosus (strain ATCC 35584 / DSM 2162 / JCM 9187 / O7/1)</name>
    <dbReference type="NCBI Taxonomy" id="765177"/>
    <lineage>
        <taxon>Archaea</taxon>
        <taxon>Thermoproteota</taxon>
        <taxon>Thermoprotei</taxon>
        <taxon>Desulfurococcales</taxon>
        <taxon>Desulfurococcaceae</taxon>
        <taxon>Desulfurococcus</taxon>
    </lineage>
</organism>
<dbReference type="GeneID" id="10153272"/>